<dbReference type="Proteomes" id="UP000005744">
    <property type="component" value="Unassembled WGS sequence"/>
</dbReference>
<dbReference type="HOGENOM" id="CLU_1472469_0_0_6"/>
<evidence type="ECO:0000256" key="1">
    <source>
        <dbReference type="SAM" id="MobiDB-lite"/>
    </source>
</evidence>
<accession>I3CDN1</accession>
<feature type="region of interest" description="Disordered" evidence="1">
    <location>
        <begin position="157"/>
        <end position="183"/>
    </location>
</feature>
<reference evidence="2 3" key="1">
    <citation type="submission" date="2011-11" db="EMBL/GenBank/DDBJ databases">
        <title>Improved High-Quality Draft sequence of Beggiatoa alba B18lD.</title>
        <authorList>
            <consortium name="US DOE Joint Genome Institute"/>
            <person name="Lucas S."/>
            <person name="Han J."/>
            <person name="Lapidus A."/>
            <person name="Cheng J.-F."/>
            <person name="Goodwin L."/>
            <person name="Pitluck S."/>
            <person name="Peters L."/>
            <person name="Mikhailova N."/>
            <person name="Held B."/>
            <person name="Detter J.C."/>
            <person name="Han C."/>
            <person name="Tapia R."/>
            <person name="Land M."/>
            <person name="Hauser L."/>
            <person name="Kyrpides N."/>
            <person name="Ivanova N."/>
            <person name="Pagani I."/>
            <person name="Samuel K."/>
            <person name="Teske A."/>
            <person name="Mueller J."/>
            <person name="Woyke T."/>
        </authorList>
    </citation>
    <scope>NUCLEOTIDE SEQUENCE [LARGE SCALE GENOMIC DNA]</scope>
    <source>
        <strain evidence="2 3">B18LD</strain>
    </source>
</reference>
<dbReference type="OrthoDB" id="9986868at2"/>
<sequence length="183" mass="21018">MRYFFLFCFLYLSYITPATAEEFLRLFTSPEERQALDLIREYPEPFLQQKIISEKEIVTPPPMEITFNGFVKRQNNVVVTWVNDAELTTVEQTGFTAKVIDTKKLNTSAQLLIVLSQQATEKQTKETNTQPATFRLKVGQILETHKNQTIESYLLKSPSEQTAHDAVVPPRTQTTPNHETHSP</sequence>
<evidence type="ECO:0000313" key="3">
    <source>
        <dbReference type="Proteomes" id="UP000005744"/>
    </source>
</evidence>
<proteinExistence type="predicted"/>
<evidence type="ECO:0000313" key="2">
    <source>
        <dbReference type="EMBL" id="EIJ41724.1"/>
    </source>
</evidence>
<dbReference type="RefSeq" id="WP_002683922.1">
    <property type="nucleotide sequence ID" value="NZ_JH600070.1"/>
</dbReference>
<dbReference type="AlphaFoldDB" id="I3CDN1"/>
<name>I3CDN1_9GAMM</name>
<protein>
    <submittedName>
        <fullName evidence="2">Uncharacterized protein</fullName>
    </submittedName>
</protein>
<dbReference type="EMBL" id="JH600070">
    <property type="protein sequence ID" value="EIJ41724.1"/>
    <property type="molecule type" value="Genomic_DNA"/>
</dbReference>
<keyword evidence="3" id="KW-1185">Reference proteome</keyword>
<dbReference type="STRING" id="395493.BegalDRAFT_0813"/>
<gene>
    <name evidence="2" type="ORF">BegalDRAFT_0813</name>
</gene>
<organism evidence="2 3">
    <name type="scientific">Beggiatoa alba B18LD</name>
    <dbReference type="NCBI Taxonomy" id="395493"/>
    <lineage>
        <taxon>Bacteria</taxon>
        <taxon>Pseudomonadati</taxon>
        <taxon>Pseudomonadota</taxon>
        <taxon>Gammaproteobacteria</taxon>
        <taxon>Thiotrichales</taxon>
        <taxon>Thiotrichaceae</taxon>
        <taxon>Beggiatoa</taxon>
    </lineage>
</organism>